<dbReference type="Pfam" id="PF05761">
    <property type="entry name" value="5_nucleotid"/>
    <property type="match status" value="1"/>
</dbReference>
<dbReference type="InterPro" id="IPR036412">
    <property type="entry name" value="HAD-like_sf"/>
</dbReference>
<name>A0AAV4GDF4_9GAST</name>
<feature type="compositionally biased region" description="Low complexity" evidence="5">
    <location>
        <begin position="209"/>
        <end position="219"/>
    </location>
</feature>
<dbReference type="Gene3D" id="3.40.50.1000">
    <property type="entry name" value="HAD superfamily/HAD-like"/>
    <property type="match status" value="1"/>
</dbReference>
<keyword evidence="7" id="KW-1185">Reference proteome</keyword>
<dbReference type="SUPFAM" id="SSF56784">
    <property type="entry name" value="HAD-like"/>
    <property type="match status" value="1"/>
</dbReference>
<keyword evidence="3" id="KW-0378">Hydrolase</keyword>
<protein>
    <submittedName>
        <fullName evidence="6">Cytosolic purine 5'-nucleotidase</fullName>
    </submittedName>
</protein>
<evidence type="ECO:0000313" key="6">
    <source>
        <dbReference type="EMBL" id="GFR83065.1"/>
    </source>
</evidence>
<dbReference type="EMBL" id="BMAT01011979">
    <property type="protein sequence ID" value="GFR83065.1"/>
    <property type="molecule type" value="Genomic_DNA"/>
</dbReference>
<dbReference type="Proteomes" id="UP000762676">
    <property type="component" value="Unassembled WGS sequence"/>
</dbReference>
<comment type="similarity">
    <text evidence="1">Belongs to the 5'(3')-deoxyribonucleotidase family.</text>
</comment>
<evidence type="ECO:0000256" key="3">
    <source>
        <dbReference type="ARBA" id="ARBA00022801"/>
    </source>
</evidence>
<gene>
    <name evidence="6" type="ORF">ElyMa_005967000</name>
</gene>
<dbReference type="PANTHER" id="PTHR12103">
    <property type="entry name" value="5'-NUCLEOTIDASE DOMAIN-CONTAINING"/>
    <property type="match status" value="1"/>
</dbReference>
<dbReference type="InterPro" id="IPR023214">
    <property type="entry name" value="HAD_sf"/>
</dbReference>
<dbReference type="GO" id="GO:0008253">
    <property type="term" value="F:5'-nucleotidase activity"/>
    <property type="evidence" value="ECO:0007669"/>
    <property type="project" value="TreeGrafter"/>
</dbReference>
<keyword evidence="2" id="KW-0479">Metal-binding</keyword>
<comment type="caution">
    <text evidence="6">The sequence shown here is derived from an EMBL/GenBank/DDBJ whole genome shotgun (WGS) entry which is preliminary data.</text>
</comment>
<evidence type="ECO:0000256" key="2">
    <source>
        <dbReference type="ARBA" id="ARBA00022723"/>
    </source>
</evidence>
<feature type="compositionally biased region" description="Basic and acidic residues" evidence="5">
    <location>
        <begin position="244"/>
        <end position="259"/>
    </location>
</feature>
<dbReference type="GO" id="GO:0046872">
    <property type="term" value="F:metal ion binding"/>
    <property type="evidence" value="ECO:0007669"/>
    <property type="project" value="UniProtKB-KW"/>
</dbReference>
<evidence type="ECO:0000256" key="5">
    <source>
        <dbReference type="SAM" id="MobiDB-lite"/>
    </source>
</evidence>
<sequence>MGLRQCSSPTAAMNTLILLGAKGSDVLYIGDHIFGDILKSKKIRAWRTFLTVPELTTELQVWTDKKDLFENITCNEVKLSNLYRDLDSSTTERPDTSEINNSLREDIHKLDMSYGMLGSLFRSGSRQTFFASQVLRYADIYAATFLNLLYYPFCYWFRAPPMLMPHEATVDHNSPLYATRYEDGSTALPQHTEGRVNRCRSFSDVAIRSEPTTSTTEEVSAVKRPRGLDSVTHASAKRLKKVGRIHDEYDSDGEGRESPESNQSNTSSGLEEDDRLRLQS</sequence>
<dbReference type="PANTHER" id="PTHR12103:SF15">
    <property type="entry name" value="CYTOSOLIC PURINE 5'-NUCLEOTIDASE"/>
    <property type="match status" value="1"/>
</dbReference>
<feature type="region of interest" description="Disordered" evidence="5">
    <location>
        <begin position="207"/>
        <end position="280"/>
    </location>
</feature>
<reference evidence="6 7" key="1">
    <citation type="journal article" date="2021" name="Elife">
        <title>Chloroplast acquisition without the gene transfer in kleptoplastic sea slugs, Plakobranchus ocellatus.</title>
        <authorList>
            <person name="Maeda T."/>
            <person name="Takahashi S."/>
            <person name="Yoshida T."/>
            <person name="Shimamura S."/>
            <person name="Takaki Y."/>
            <person name="Nagai Y."/>
            <person name="Toyoda A."/>
            <person name="Suzuki Y."/>
            <person name="Arimoto A."/>
            <person name="Ishii H."/>
            <person name="Satoh N."/>
            <person name="Nishiyama T."/>
            <person name="Hasebe M."/>
            <person name="Maruyama T."/>
            <person name="Minagawa J."/>
            <person name="Obokata J."/>
            <person name="Shigenobu S."/>
        </authorList>
    </citation>
    <scope>NUCLEOTIDE SEQUENCE [LARGE SCALE GENOMIC DNA]</scope>
</reference>
<dbReference type="InterPro" id="IPR008380">
    <property type="entry name" value="HAD-SF_hydro_IG_5-nucl"/>
</dbReference>
<organism evidence="6 7">
    <name type="scientific">Elysia marginata</name>
    <dbReference type="NCBI Taxonomy" id="1093978"/>
    <lineage>
        <taxon>Eukaryota</taxon>
        <taxon>Metazoa</taxon>
        <taxon>Spiralia</taxon>
        <taxon>Lophotrochozoa</taxon>
        <taxon>Mollusca</taxon>
        <taxon>Gastropoda</taxon>
        <taxon>Heterobranchia</taxon>
        <taxon>Euthyneura</taxon>
        <taxon>Panpulmonata</taxon>
        <taxon>Sacoglossa</taxon>
        <taxon>Placobranchoidea</taxon>
        <taxon>Plakobranchidae</taxon>
        <taxon>Elysia</taxon>
    </lineage>
</organism>
<feature type="compositionally biased region" description="Polar residues" evidence="5">
    <location>
        <begin position="260"/>
        <end position="269"/>
    </location>
</feature>
<evidence type="ECO:0000313" key="7">
    <source>
        <dbReference type="Proteomes" id="UP000762676"/>
    </source>
</evidence>
<evidence type="ECO:0000256" key="1">
    <source>
        <dbReference type="ARBA" id="ARBA00009589"/>
    </source>
</evidence>
<dbReference type="AlphaFoldDB" id="A0AAV4GDF4"/>
<keyword evidence="4" id="KW-0460">Magnesium</keyword>
<evidence type="ECO:0000256" key="4">
    <source>
        <dbReference type="ARBA" id="ARBA00022842"/>
    </source>
</evidence>
<proteinExistence type="inferred from homology"/>
<accession>A0AAV4GDF4</accession>